<evidence type="ECO:0000256" key="6">
    <source>
        <dbReference type="ARBA" id="ARBA00022958"/>
    </source>
</evidence>
<evidence type="ECO:0000256" key="1">
    <source>
        <dbReference type="ARBA" id="ARBA00004651"/>
    </source>
</evidence>
<dbReference type="RefSeq" id="WP_284363791.1">
    <property type="nucleotide sequence ID" value="NZ_BSNI01000002.1"/>
</dbReference>
<feature type="transmembrane region" description="Helical" evidence="11">
    <location>
        <begin position="273"/>
        <end position="290"/>
    </location>
</feature>
<feature type="transmembrane region" description="Helical" evidence="11">
    <location>
        <begin position="36"/>
        <end position="57"/>
    </location>
</feature>
<keyword evidence="4 10" id="KW-0633">Potassium transport</keyword>
<keyword evidence="13" id="KW-1185">Reference proteome</keyword>
<keyword evidence="8 10" id="KW-0406">Ion transport</keyword>
<feature type="transmembrane region" description="Helical" evidence="11">
    <location>
        <begin position="7"/>
        <end position="30"/>
    </location>
</feature>
<dbReference type="PANTHER" id="PTHR32024:SF3">
    <property type="entry name" value="TRK SYSTEM POTASSIUM UPTAKE PROTEIN"/>
    <property type="match status" value="1"/>
</dbReference>
<keyword evidence="6 10" id="KW-0630">Potassium</keyword>
<evidence type="ECO:0000256" key="2">
    <source>
        <dbReference type="ARBA" id="ARBA00022448"/>
    </source>
</evidence>
<keyword evidence="2 10" id="KW-0813">Transport</keyword>
<dbReference type="Pfam" id="PF02386">
    <property type="entry name" value="TrkH"/>
    <property type="match status" value="1"/>
</dbReference>
<evidence type="ECO:0000256" key="3">
    <source>
        <dbReference type="ARBA" id="ARBA00022475"/>
    </source>
</evidence>
<name>A0ABQ5UTA9_9HYPH</name>
<dbReference type="PANTHER" id="PTHR32024">
    <property type="entry name" value="TRK SYSTEM POTASSIUM UPTAKE PROTEIN TRKG-RELATED"/>
    <property type="match status" value="1"/>
</dbReference>
<gene>
    <name evidence="12" type="ORF">GCM10007879_18040</name>
</gene>
<proteinExistence type="inferred from homology"/>
<comment type="subcellular location">
    <subcellularLocation>
        <location evidence="10">Cell inner membrane</location>
        <topology evidence="10">Multi-pass membrane protein</topology>
    </subcellularLocation>
    <subcellularLocation>
        <location evidence="1">Cell membrane</location>
        <topology evidence="1">Multi-pass membrane protein</topology>
    </subcellularLocation>
</comment>
<dbReference type="EMBL" id="BSNI01000002">
    <property type="protein sequence ID" value="GLQ17555.1"/>
    <property type="molecule type" value="Genomic_DNA"/>
</dbReference>
<evidence type="ECO:0000256" key="10">
    <source>
        <dbReference type="PIRNR" id="PIRNR006247"/>
    </source>
</evidence>
<evidence type="ECO:0000313" key="12">
    <source>
        <dbReference type="EMBL" id="GLQ17555.1"/>
    </source>
</evidence>
<accession>A0ABQ5UTA9</accession>
<feature type="transmembrane region" description="Helical" evidence="11">
    <location>
        <begin position="135"/>
        <end position="154"/>
    </location>
</feature>
<dbReference type="InterPro" id="IPR004772">
    <property type="entry name" value="TrkH"/>
</dbReference>
<evidence type="ECO:0000256" key="9">
    <source>
        <dbReference type="ARBA" id="ARBA00023136"/>
    </source>
</evidence>
<dbReference type="Proteomes" id="UP001161405">
    <property type="component" value="Unassembled WGS sequence"/>
</dbReference>
<protein>
    <recommendedName>
        <fullName evidence="10">Trk system potassium uptake protein</fullName>
    </recommendedName>
</protein>
<keyword evidence="3 10" id="KW-1003">Cell membrane</keyword>
<keyword evidence="7 11" id="KW-1133">Transmembrane helix</keyword>
<evidence type="ECO:0000256" key="11">
    <source>
        <dbReference type="SAM" id="Phobius"/>
    </source>
</evidence>
<dbReference type="InterPro" id="IPR003445">
    <property type="entry name" value="Cat_transpt"/>
</dbReference>
<feature type="transmembrane region" description="Helical" evidence="11">
    <location>
        <begin position="175"/>
        <end position="200"/>
    </location>
</feature>
<organism evidence="12 13">
    <name type="scientific">Maritalea porphyrae</name>
    <dbReference type="NCBI Taxonomy" id="880732"/>
    <lineage>
        <taxon>Bacteria</taxon>
        <taxon>Pseudomonadati</taxon>
        <taxon>Pseudomonadota</taxon>
        <taxon>Alphaproteobacteria</taxon>
        <taxon>Hyphomicrobiales</taxon>
        <taxon>Devosiaceae</taxon>
        <taxon>Maritalea</taxon>
    </lineage>
</organism>
<comment type="caution">
    <text evidence="12">The sequence shown here is derived from an EMBL/GenBank/DDBJ whole genome shotgun (WGS) entry which is preliminary data.</text>
</comment>
<dbReference type="PIRSF" id="PIRSF006247">
    <property type="entry name" value="TrkH"/>
    <property type="match status" value="1"/>
</dbReference>
<sequence length="481" mass="51762">MEIRPVLMIIGVLTATLGCSMFLPAIADALVGNPDWIVFVTTGLITTLLGAGTWAATYQRDRALTIRQAFLMTALVWVVLAMFGALPFYWAELGLSYTDSFFESMSGLTTTGATVITGLDNLPPGILLWRGLLEWFGGLGIIVMAVAVLPMLQIGGMQMFKAEAFDTPDKILPRAAQIASGMMSIYLLLTLLCAICYWAAGMSLFDALVHAMTTVATGGFSTRDASIGAFNSAMVDYTAITFMILGSLPFLLYVGVLQGAWRPLLRDSQVRTFMGLILALSFVMVLTQILNNIEQGETAVRHALFSVISILTGTGYATTDYGQWGGFAVSAFFIITFIGGCAGSTSCGIKIFRFQVLFLDLKQHVREILFPSGVFVKRYNGSILTDDVSASVMSFIFLYIAAFMVLALALSLTGLDSLTAFSGAATAISNVGPGLGDIIGPSGNFSSLPDISKWLLSTGMIVGRLEIFTVIVVFLPRFWRS</sequence>
<feature type="transmembrane region" description="Helical" evidence="11">
    <location>
        <begin position="454"/>
        <end position="475"/>
    </location>
</feature>
<evidence type="ECO:0000256" key="5">
    <source>
        <dbReference type="ARBA" id="ARBA00022692"/>
    </source>
</evidence>
<feature type="transmembrane region" description="Helical" evidence="11">
    <location>
        <begin position="388"/>
        <end position="412"/>
    </location>
</feature>
<comment type="similarity">
    <text evidence="10">Belongs to the TrkH potassium transport family.</text>
</comment>
<keyword evidence="5 11" id="KW-0812">Transmembrane</keyword>
<reference evidence="12" key="1">
    <citation type="journal article" date="2014" name="Int. J. Syst. Evol. Microbiol.">
        <title>Complete genome of a new Firmicutes species belonging to the dominant human colonic microbiota ('Ruminococcus bicirculans') reveals two chromosomes and a selective capacity to utilize plant glucans.</title>
        <authorList>
            <consortium name="NISC Comparative Sequencing Program"/>
            <person name="Wegmann U."/>
            <person name="Louis P."/>
            <person name="Goesmann A."/>
            <person name="Henrissat B."/>
            <person name="Duncan S.H."/>
            <person name="Flint H.J."/>
        </authorList>
    </citation>
    <scope>NUCLEOTIDE SEQUENCE</scope>
    <source>
        <strain evidence="12">NBRC 107169</strain>
    </source>
</reference>
<feature type="transmembrane region" description="Helical" evidence="11">
    <location>
        <begin position="327"/>
        <end position="352"/>
    </location>
</feature>
<feature type="transmembrane region" description="Helical" evidence="11">
    <location>
        <begin position="239"/>
        <end position="261"/>
    </location>
</feature>
<evidence type="ECO:0000256" key="4">
    <source>
        <dbReference type="ARBA" id="ARBA00022538"/>
    </source>
</evidence>
<evidence type="ECO:0000313" key="13">
    <source>
        <dbReference type="Proteomes" id="UP001161405"/>
    </source>
</evidence>
<keyword evidence="9 10" id="KW-0472">Membrane</keyword>
<comment type="function">
    <text evidence="10">Low-affinity potassium transport system. Interacts with Trk system potassium uptake protein TrkA.</text>
</comment>
<reference evidence="12" key="2">
    <citation type="submission" date="2023-01" db="EMBL/GenBank/DDBJ databases">
        <title>Draft genome sequence of Maritalea porphyrae strain NBRC 107169.</title>
        <authorList>
            <person name="Sun Q."/>
            <person name="Mori K."/>
        </authorList>
    </citation>
    <scope>NUCLEOTIDE SEQUENCE</scope>
    <source>
        <strain evidence="12">NBRC 107169</strain>
    </source>
</reference>
<feature type="transmembrane region" description="Helical" evidence="11">
    <location>
        <begin position="69"/>
        <end position="90"/>
    </location>
</feature>
<dbReference type="PROSITE" id="PS51257">
    <property type="entry name" value="PROKAR_LIPOPROTEIN"/>
    <property type="match status" value="1"/>
</dbReference>
<evidence type="ECO:0000256" key="8">
    <source>
        <dbReference type="ARBA" id="ARBA00023065"/>
    </source>
</evidence>
<keyword evidence="10" id="KW-0997">Cell inner membrane</keyword>
<evidence type="ECO:0000256" key="7">
    <source>
        <dbReference type="ARBA" id="ARBA00022989"/>
    </source>
</evidence>